<feature type="domain" description="VWFA" evidence="1">
    <location>
        <begin position="176"/>
        <end position="354"/>
    </location>
</feature>
<dbReference type="SUPFAM" id="SSF53300">
    <property type="entry name" value="vWA-like"/>
    <property type="match status" value="1"/>
</dbReference>
<name>A0A3L7DZT0_9GAMM</name>
<sequence>MAQTSAEPASTVPRELRSAEEANAAAVAPLQMPMSGKVVPGASYAEADLAVAAAVPAGRVQWQPVDRENYLHYEENGVKRAAGQPVSTFSIDVDTASYANVRRMLNREGRLPPAAAVRLEEMINYFSYSYPAPASKDIPFSISTELAPAPWSDQHQLLQIGIRGLEPEAAQRPPANLVFLVDVSGSMQSPDKLELVKKSLRLLVNRMIAEDRIALAVYAGAAGTVLESTPGDEKAKILAAIDRLQAGGSTHGSAGIELAYQLAGQHLVAGGINRVIIASDGDMNVGTVNLEALKDLVARRRDSGIALTTLGFGSGNYNYALMEQLADVGNGNAAYIDSLTEAQKVLVNEMHATLHTIASDVKIQVEFNPASVSEYRLIGYENRLLEREDFRNDKVDAGDIGAGHTVTALYEIVLTGSGGERNPALRYGGTTTSSSADNSELAYIKLRYKQPGEEQSRELARVVQRAGLATELTAGSDDIRFAASVAGFGQLLRGGKYTGNWGYPQALQLARGARGSDPHGYRSEFLHLIELAQSLSSGS</sequence>
<evidence type="ECO:0000313" key="2">
    <source>
        <dbReference type="EMBL" id="RLQ22179.1"/>
    </source>
</evidence>
<dbReference type="InterPro" id="IPR021908">
    <property type="entry name" value="YfbK_C"/>
</dbReference>
<comment type="caution">
    <text evidence="2">The sequence shown here is derived from an EMBL/GenBank/DDBJ whole genome shotgun (WGS) entry which is preliminary data.</text>
</comment>
<protein>
    <submittedName>
        <fullName evidence="2">DUF3520 domain-containing protein</fullName>
    </submittedName>
</protein>
<organism evidence="2 3">
    <name type="scientific">Seongchinamella sediminis</name>
    <dbReference type="NCBI Taxonomy" id="2283635"/>
    <lineage>
        <taxon>Bacteria</taxon>
        <taxon>Pseudomonadati</taxon>
        <taxon>Pseudomonadota</taxon>
        <taxon>Gammaproteobacteria</taxon>
        <taxon>Cellvibrionales</taxon>
        <taxon>Halieaceae</taxon>
        <taxon>Seongchinamella</taxon>
    </lineage>
</organism>
<dbReference type="AlphaFoldDB" id="A0A3L7DZT0"/>
<dbReference type="SMART" id="SM00327">
    <property type="entry name" value="VWA"/>
    <property type="match status" value="1"/>
</dbReference>
<accession>A0A3L7DZT0</accession>
<keyword evidence="3" id="KW-1185">Reference proteome</keyword>
<evidence type="ECO:0000313" key="3">
    <source>
        <dbReference type="Proteomes" id="UP000265509"/>
    </source>
</evidence>
<dbReference type="Proteomes" id="UP000265509">
    <property type="component" value="Unassembled WGS sequence"/>
</dbReference>
<dbReference type="InterPro" id="IPR002035">
    <property type="entry name" value="VWF_A"/>
</dbReference>
<dbReference type="InterPro" id="IPR036465">
    <property type="entry name" value="vWFA_dom_sf"/>
</dbReference>
<dbReference type="Gene3D" id="3.40.50.410">
    <property type="entry name" value="von Willebrand factor, type A domain"/>
    <property type="match status" value="1"/>
</dbReference>
<proteinExistence type="predicted"/>
<dbReference type="OrthoDB" id="9805121at2"/>
<dbReference type="PANTHER" id="PTHR10579">
    <property type="entry name" value="CALCIUM-ACTIVATED CHLORIDE CHANNEL REGULATOR"/>
    <property type="match status" value="1"/>
</dbReference>
<dbReference type="Pfam" id="PF12034">
    <property type="entry name" value="YfbK_C"/>
    <property type="match status" value="1"/>
</dbReference>
<gene>
    <name evidence="2" type="ORF">DWB85_08760</name>
</gene>
<dbReference type="Pfam" id="PF00092">
    <property type="entry name" value="VWA"/>
    <property type="match status" value="1"/>
</dbReference>
<dbReference type="InterPro" id="IPR051266">
    <property type="entry name" value="CLCR"/>
</dbReference>
<dbReference type="EMBL" id="QRAN01000008">
    <property type="protein sequence ID" value="RLQ22179.1"/>
    <property type="molecule type" value="Genomic_DNA"/>
</dbReference>
<dbReference type="CDD" id="cd01465">
    <property type="entry name" value="vWA_subgroup"/>
    <property type="match status" value="1"/>
</dbReference>
<reference evidence="2 3" key="1">
    <citation type="submission" date="2018-07" db="EMBL/GenBank/DDBJ databases">
        <title>Halioglobus sp. genome submission.</title>
        <authorList>
            <person name="Ye M.-Q."/>
            <person name="Du Z.-J."/>
        </authorList>
    </citation>
    <scope>NUCLEOTIDE SEQUENCE [LARGE SCALE GENOMIC DNA]</scope>
    <source>
        <strain evidence="2 3">U0301</strain>
    </source>
</reference>
<evidence type="ECO:0000259" key="1">
    <source>
        <dbReference type="PROSITE" id="PS50234"/>
    </source>
</evidence>
<dbReference type="PANTHER" id="PTHR10579:SF43">
    <property type="entry name" value="ZINC FINGER (C3HC4-TYPE RING FINGER) FAMILY PROTEIN"/>
    <property type="match status" value="1"/>
</dbReference>
<dbReference type="InterPro" id="IPR022156">
    <property type="entry name" value="Uncharacterised_YfbK_N"/>
</dbReference>
<dbReference type="Pfam" id="PF12450">
    <property type="entry name" value="vWF_A"/>
    <property type="match status" value="1"/>
</dbReference>
<dbReference type="PROSITE" id="PS50234">
    <property type="entry name" value="VWFA"/>
    <property type="match status" value="1"/>
</dbReference>